<dbReference type="GO" id="GO:0016491">
    <property type="term" value="F:oxidoreductase activity"/>
    <property type="evidence" value="ECO:0007669"/>
    <property type="project" value="InterPro"/>
</dbReference>
<dbReference type="Pfam" id="PF13602">
    <property type="entry name" value="ADH_zinc_N_2"/>
    <property type="match status" value="1"/>
</dbReference>
<evidence type="ECO:0000313" key="3">
    <source>
        <dbReference type="Proteomes" id="UP000265742"/>
    </source>
</evidence>
<dbReference type="SUPFAM" id="SSF51735">
    <property type="entry name" value="NAD(P)-binding Rossmann-fold domains"/>
    <property type="match status" value="1"/>
</dbReference>
<dbReference type="PANTHER" id="PTHR11695:SF294">
    <property type="entry name" value="RETICULON-4-INTERACTING PROTEIN 1, MITOCHONDRIAL"/>
    <property type="match status" value="1"/>
</dbReference>
<name>A0A3A1U0R1_9MICO</name>
<dbReference type="Gene3D" id="3.90.180.10">
    <property type="entry name" value="Medium-chain alcohol dehydrogenases, catalytic domain"/>
    <property type="match status" value="1"/>
</dbReference>
<dbReference type="InterPro" id="IPR011032">
    <property type="entry name" value="GroES-like_sf"/>
</dbReference>
<dbReference type="CDD" id="cd05289">
    <property type="entry name" value="MDR_like_2"/>
    <property type="match status" value="1"/>
</dbReference>
<dbReference type="AlphaFoldDB" id="A0A3A1U0R1"/>
<comment type="caution">
    <text evidence="2">The sequence shown here is derived from an EMBL/GenBank/DDBJ whole genome shotgun (WGS) entry which is preliminary data.</text>
</comment>
<gene>
    <name evidence="2" type="ORF">D1781_00260</name>
</gene>
<dbReference type="Pfam" id="PF08240">
    <property type="entry name" value="ADH_N"/>
    <property type="match status" value="1"/>
</dbReference>
<proteinExistence type="predicted"/>
<reference evidence="3" key="1">
    <citation type="submission" date="2018-09" db="EMBL/GenBank/DDBJ databases">
        <authorList>
            <person name="Kim I."/>
        </authorList>
    </citation>
    <scope>NUCLEOTIDE SEQUENCE [LARGE SCALE GENOMIC DNA]</scope>
    <source>
        <strain evidence="3">DD4a</strain>
    </source>
</reference>
<dbReference type="PANTHER" id="PTHR11695">
    <property type="entry name" value="ALCOHOL DEHYDROGENASE RELATED"/>
    <property type="match status" value="1"/>
</dbReference>
<dbReference type="InterPro" id="IPR036291">
    <property type="entry name" value="NAD(P)-bd_dom_sf"/>
</dbReference>
<dbReference type="InterPro" id="IPR020843">
    <property type="entry name" value="ER"/>
</dbReference>
<feature type="domain" description="Enoyl reductase (ER)" evidence="1">
    <location>
        <begin position="10"/>
        <end position="306"/>
    </location>
</feature>
<dbReference type="Gene3D" id="3.40.50.720">
    <property type="entry name" value="NAD(P)-binding Rossmann-like Domain"/>
    <property type="match status" value="1"/>
</dbReference>
<evidence type="ECO:0000259" key="1">
    <source>
        <dbReference type="SMART" id="SM00829"/>
    </source>
</evidence>
<dbReference type="SUPFAM" id="SSF50129">
    <property type="entry name" value="GroES-like"/>
    <property type="match status" value="1"/>
</dbReference>
<protein>
    <submittedName>
        <fullName evidence="2">NADP-dependent oxidoreductase</fullName>
    </submittedName>
</protein>
<sequence length="308" mass="32385">MRSIIQTEFGDPSVLHVVDVAAPEPLPTEVLVRVHAVGINPLEARLRAGEGGDALPLPVTLGWDLSGVVERAVTARFSAGDEVFGMPLFPRSAHTYAEYVAAPALHFALKPSSMTHVEAAALPTVGLTAWQGLVDLAQIRRGDRVLIHAGGGGVGHIAIQIAAAAGAHVITTVSGAKRAFVESLGANELIDYQSHDFAEVIGDVDVVLDTVGGAVAERSLAVLRRGGHFVTAVADDDTKLRDRYERAGMRFSGVAVDPDPAGLAGLIALIEAGKLHVQVEETFPFSRVADAHRRLESGHVLGKLVLVP</sequence>
<dbReference type="EMBL" id="QXTG01000001">
    <property type="protein sequence ID" value="RIX29953.1"/>
    <property type="molecule type" value="Genomic_DNA"/>
</dbReference>
<dbReference type="SMART" id="SM00829">
    <property type="entry name" value="PKS_ER"/>
    <property type="match status" value="1"/>
</dbReference>
<dbReference type="InterPro" id="IPR013154">
    <property type="entry name" value="ADH-like_N"/>
</dbReference>
<dbReference type="InterPro" id="IPR050700">
    <property type="entry name" value="YIM1/Zinc_Alcohol_DH_Fams"/>
</dbReference>
<dbReference type="Proteomes" id="UP000265742">
    <property type="component" value="Unassembled WGS sequence"/>
</dbReference>
<organism evidence="2 3">
    <name type="scientific">Amnibacterium setariae</name>
    <dbReference type="NCBI Taxonomy" id="2306585"/>
    <lineage>
        <taxon>Bacteria</taxon>
        <taxon>Bacillati</taxon>
        <taxon>Actinomycetota</taxon>
        <taxon>Actinomycetes</taxon>
        <taxon>Micrococcales</taxon>
        <taxon>Microbacteriaceae</taxon>
        <taxon>Amnibacterium</taxon>
    </lineage>
</organism>
<dbReference type="RefSeq" id="WP_119480316.1">
    <property type="nucleotide sequence ID" value="NZ_QXTG01000001.1"/>
</dbReference>
<dbReference type="OrthoDB" id="3175656at2"/>
<accession>A0A3A1U0R1</accession>
<keyword evidence="3" id="KW-1185">Reference proteome</keyword>
<evidence type="ECO:0000313" key="2">
    <source>
        <dbReference type="EMBL" id="RIX29953.1"/>
    </source>
</evidence>